<sequence>MRSPKQSLRQMQTRKFEFDGHHQNDSLLIGNFGDVEFTVRGTFDLSGMIYSRKTVEFTVMGSGMIRFHGVCKKIVIHLVKGDCLLDFSRLTSKEVCCVSLRDNSRTMVGPTKVITRANLQDQAVFQYSGTPRLQSYSVAGRSRIEFVQDFV</sequence>
<keyword evidence="2" id="KW-1185">Reference proteome</keyword>
<reference evidence="1 2" key="1">
    <citation type="submission" date="2021-05" db="EMBL/GenBank/DDBJ databases">
        <title>A Polyphasic approach of four new species of the genus Ohtaekwangia: Ohtaekwangia histidinii sp. nov., Ohtaekwangia cretensis sp. nov., Ohtaekwangia indiensis sp. nov., Ohtaekwangia reichenbachii sp. nov. from diverse environment.</title>
        <authorList>
            <person name="Octaviana S."/>
        </authorList>
    </citation>
    <scope>NUCLEOTIDE SEQUENCE [LARGE SCALE GENOMIC DNA]</scope>
    <source>
        <strain evidence="1 2">PWU37</strain>
    </source>
</reference>
<protein>
    <submittedName>
        <fullName evidence="1">Uncharacterized protein</fullName>
    </submittedName>
</protein>
<dbReference type="AlphaFoldDB" id="A0AAP2DGD4"/>
<dbReference type="EMBL" id="JAHESC010000073">
    <property type="protein sequence ID" value="MBT1690596.1"/>
    <property type="molecule type" value="Genomic_DNA"/>
</dbReference>
<dbReference type="Proteomes" id="UP001319180">
    <property type="component" value="Unassembled WGS sequence"/>
</dbReference>
<organism evidence="1 2">
    <name type="scientific">Dawidia soli</name>
    <dbReference type="NCBI Taxonomy" id="2782352"/>
    <lineage>
        <taxon>Bacteria</taxon>
        <taxon>Pseudomonadati</taxon>
        <taxon>Bacteroidota</taxon>
        <taxon>Cytophagia</taxon>
        <taxon>Cytophagales</taxon>
        <taxon>Chryseotaleaceae</taxon>
        <taxon>Dawidia</taxon>
    </lineage>
</organism>
<gene>
    <name evidence="1" type="ORF">KK078_28790</name>
</gene>
<dbReference type="RefSeq" id="WP_254094164.1">
    <property type="nucleotide sequence ID" value="NZ_JAHESC010000073.1"/>
</dbReference>
<name>A0AAP2DGD4_9BACT</name>
<comment type="caution">
    <text evidence="1">The sequence shown here is derived from an EMBL/GenBank/DDBJ whole genome shotgun (WGS) entry which is preliminary data.</text>
</comment>
<accession>A0AAP2DGD4</accession>
<evidence type="ECO:0000313" key="1">
    <source>
        <dbReference type="EMBL" id="MBT1690596.1"/>
    </source>
</evidence>
<evidence type="ECO:0000313" key="2">
    <source>
        <dbReference type="Proteomes" id="UP001319180"/>
    </source>
</evidence>
<proteinExistence type="predicted"/>